<keyword evidence="2" id="KW-0464">Manganese</keyword>
<dbReference type="InterPro" id="IPR017439">
    <property type="entry name" value="Amidohydrolase"/>
</dbReference>
<dbReference type="GO" id="GO:0046657">
    <property type="term" value="P:folic acid catabolic process"/>
    <property type="evidence" value="ECO:0007669"/>
    <property type="project" value="TreeGrafter"/>
</dbReference>
<gene>
    <name evidence="4" type="primary">iaaH</name>
    <name evidence="4" type="ORF">NCTC12871_01434</name>
</gene>
<sequence>MNISELAQQHHQAMIDLRRELHRHPESGWLTFYATCKIAHVLRNLGYRLKMGEEIVSRHCRLGLGTAEEIISAQERAKKLLTEEEQQFLPILEDGLTGVVAELDTGKPGPVTAFRFDIDAVEVSESRDKAHFPEKEGFSADLEGMMHACGHDGHTSIGLTFAKILAEHRDEFAGKIILIFQTGEEGCRGAVGMEPLHFLDNVDYLFGMHIGFQAKRPQSIICGVQKFLATSKFDVYFQGKAAHASGEPQKGQNALLAGATAALQMHAITRHADGASRINVGVLKAGTGRNVIAPNAYLACETRGETTEINDFMRQRCENIIEGVAKIYDVDYKILSTGGTAGGNSSCAMTDLIEEIALESPFILNSLIQRESDFKACEDFAHFMHKVQQNGGVSGYAMIGTHLAAGHHNERFDFDEDCLLSGLDIVLRLAQRLNGADMQTQE</sequence>
<proteinExistence type="predicted"/>
<organism evidence="4 5">
    <name type="scientific">Actinobacillus delphinicola</name>
    <dbReference type="NCBI Taxonomy" id="51161"/>
    <lineage>
        <taxon>Bacteria</taxon>
        <taxon>Pseudomonadati</taxon>
        <taxon>Pseudomonadota</taxon>
        <taxon>Gammaproteobacteria</taxon>
        <taxon>Pasteurellales</taxon>
        <taxon>Pasteurellaceae</taxon>
        <taxon>Actinobacillus</taxon>
    </lineage>
</organism>
<dbReference type="EMBL" id="LR134510">
    <property type="protein sequence ID" value="VEJ09945.1"/>
    <property type="molecule type" value="Genomic_DNA"/>
</dbReference>
<dbReference type="PANTHER" id="PTHR30575:SF3">
    <property type="entry name" value="PEPTIDASE M20 DIMERISATION DOMAIN-CONTAINING PROTEIN"/>
    <property type="match status" value="1"/>
</dbReference>
<evidence type="ECO:0000313" key="4">
    <source>
        <dbReference type="EMBL" id="VEJ09945.1"/>
    </source>
</evidence>
<dbReference type="InterPro" id="IPR011650">
    <property type="entry name" value="Peptidase_M20_dimer"/>
</dbReference>
<dbReference type="KEGG" id="adp:NCTC12871_01434"/>
<dbReference type="RefSeq" id="WP_126600287.1">
    <property type="nucleotide sequence ID" value="NZ_LR134510.1"/>
</dbReference>
<dbReference type="GO" id="GO:0046872">
    <property type="term" value="F:metal ion binding"/>
    <property type="evidence" value="ECO:0007669"/>
    <property type="project" value="UniProtKB-KW"/>
</dbReference>
<dbReference type="PIRSF" id="PIRSF005962">
    <property type="entry name" value="Pept_M20D_amidohydro"/>
    <property type="match status" value="1"/>
</dbReference>
<feature type="binding site" evidence="2">
    <location>
        <position position="149"/>
    </location>
    <ligand>
        <name>Mn(2+)</name>
        <dbReference type="ChEBI" id="CHEBI:29035"/>
        <label>2</label>
    </ligand>
</feature>
<evidence type="ECO:0000259" key="3">
    <source>
        <dbReference type="Pfam" id="PF07687"/>
    </source>
</evidence>
<dbReference type="Pfam" id="PF01546">
    <property type="entry name" value="Peptidase_M20"/>
    <property type="match status" value="1"/>
</dbReference>
<dbReference type="NCBIfam" id="TIGR01891">
    <property type="entry name" value="amidohydrolases"/>
    <property type="match status" value="1"/>
</dbReference>
<reference evidence="4 5" key="1">
    <citation type="submission" date="2018-12" db="EMBL/GenBank/DDBJ databases">
        <authorList>
            <consortium name="Pathogen Informatics"/>
        </authorList>
    </citation>
    <scope>NUCLEOTIDE SEQUENCE [LARGE SCALE GENOMIC DNA]</scope>
    <source>
        <strain evidence="4 5">NCTC12871</strain>
    </source>
</reference>
<dbReference type="GO" id="GO:0071713">
    <property type="term" value="F:para-aminobenzoyl-glutamate hydrolase activity"/>
    <property type="evidence" value="ECO:0007669"/>
    <property type="project" value="TreeGrafter"/>
</dbReference>
<keyword evidence="1 4" id="KW-0378">Hydrolase</keyword>
<dbReference type="Gene3D" id="3.40.630.10">
    <property type="entry name" value="Zn peptidases"/>
    <property type="match status" value="2"/>
</dbReference>
<name>A0A448TVI6_9PAST</name>
<dbReference type="OrthoDB" id="9777385at2"/>
<feature type="binding site" evidence="2">
    <location>
        <position position="209"/>
    </location>
    <ligand>
        <name>Mn(2+)</name>
        <dbReference type="ChEBI" id="CHEBI:29035"/>
        <label>2</label>
    </ligand>
</feature>
<dbReference type="Proteomes" id="UP000279799">
    <property type="component" value="Chromosome"/>
</dbReference>
<feature type="binding site" evidence="2">
    <location>
        <position position="185"/>
    </location>
    <ligand>
        <name>Mn(2+)</name>
        <dbReference type="ChEBI" id="CHEBI:29035"/>
        <label>2</label>
    </ligand>
</feature>
<dbReference type="SUPFAM" id="SSF55031">
    <property type="entry name" value="Bacterial exopeptidase dimerisation domain"/>
    <property type="match status" value="1"/>
</dbReference>
<dbReference type="SUPFAM" id="SSF53187">
    <property type="entry name" value="Zn-dependent exopeptidases"/>
    <property type="match status" value="1"/>
</dbReference>
<keyword evidence="5" id="KW-1185">Reference proteome</keyword>
<evidence type="ECO:0000256" key="1">
    <source>
        <dbReference type="ARBA" id="ARBA00022801"/>
    </source>
</evidence>
<dbReference type="Pfam" id="PF07687">
    <property type="entry name" value="M20_dimer"/>
    <property type="match status" value="1"/>
</dbReference>
<dbReference type="GO" id="GO:0016805">
    <property type="term" value="F:dipeptidase activity"/>
    <property type="evidence" value="ECO:0007669"/>
    <property type="project" value="TreeGrafter"/>
</dbReference>
<dbReference type="InterPro" id="IPR052030">
    <property type="entry name" value="Peptidase_M20/M20A_hydrolases"/>
</dbReference>
<feature type="domain" description="Peptidase M20 dimerisation" evidence="3">
    <location>
        <begin position="233"/>
        <end position="326"/>
    </location>
</feature>
<dbReference type="EC" id="3.5.1.-" evidence="4"/>
<comment type="cofactor">
    <cofactor evidence="2">
        <name>Mn(2+)</name>
        <dbReference type="ChEBI" id="CHEBI:29035"/>
    </cofactor>
    <text evidence="2">The Mn(2+) ion enhances activity.</text>
</comment>
<keyword evidence="2" id="KW-0479">Metal-binding</keyword>
<dbReference type="InterPro" id="IPR002933">
    <property type="entry name" value="Peptidase_M20"/>
</dbReference>
<evidence type="ECO:0000256" key="2">
    <source>
        <dbReference type="PIRSR" id="PIRSR005962-1"/>
    </source>
</evidence>
<feature type="binding site" evidence="2">
    <location>
        <position position="151"/>
    </location>
    <ligand>
        <name>Mn(2+)</name>
        <dbReference type="ChEBI" id="CHEBI:29035"/>
        <label>2</label>
    </ligand>
</feature>
<evidence type="ECO:0000313" key="5">
    <source>
        <dbReference type="Proteomes" id="UP000279799"/>
    </source>
</evidence>
<accession>A0A448TVI6</accession>
<dbReference type="PANTHER" id="PTHR30575">
    <property type="entry name" value="PEPTIDASE M20"/>
    <property type="match status" value="1"/>
</dbReference>
<feature type="binding site" evidence="2">
    <location>
        <position position="408"/>
    </location>
    <ligand>
        <name>Mn(2+)</name>
        <dbReference type="ChEBI" id="CHEBI:29035"/>
        <label>2</label>
    </ligand>
</feature>
<dbReference type="AlphaFoldDB" id="A0A448TVI6"/>
<dbReference type="GO" id="GO:0005737">
    <property type="term" value="C:cytoplasm"/>
    <property type="evidence" value="ECO:0007669"/>
    <property type="project" value="TreeGrafter"/>
</dbReference>
<dbReference type="InterPro" id="IPR036264">
    <property type="entry name" value="Bact_exopeptidase_dim_dom"/>
</dbReference>
<protein>
    <submittedName>
        <fullName evidence="4">Amidohydrolase</fullName>
        <ecNumber evidence="4">3.5.1.-</ecNumber>
    </submittedName>
</protein>